<proteinExistence type="predicted"/>
<dbReference type="PANTHER" id="PTHR21022">
    <property type="entry name" value="PREPHENATE DEHYDRATASE P PROTEIN"/>
    <property type="match status" value="1"/>
</dbReference>
<dbReference type="CDD" id="cd04905">
    <property type="entry name" value="ACT_CM-PDT"/>
    <property type="match status" value="1"/>
</dbReference>
<dbReference type="GO" id="GO:0004664">
    <property type="term" value="F:prephenate dehydratase activity"/>
    <property type="evidence" value="ECO:0007669"/>
    <property type="project" value="UniProtKB-EC"/>
</dbReference>
<dbReference type="EC" id="4.2.1.51" evidence="2"/>
<organism evidence="11 12">
    <name type="scientific">Ulvibacter litoralis</name>
    <dbReference type="NCBI Taxonomy" id="227084"/>
    <lineage>
        <taxon>Bacteria</taxon>
        <taxon>Pseudomonadati</taxon>
        <taxon>Bacteroidota</taxon>
        <taxon>Flavobacteriia</taxon>
        <taxon>Flavobacteriales</taxon>
        <taxon>Flavobacteriaceae</taxon>
        <taxon>Ulvibacter</taxon>
    </lineage>
</organism>
<dbReference type="InterPro" id="IPR018528">
    <property type="entry name" value="Preph_deHydtase_CS"/>
</dbReference>
<evidence type="ECO:0000256" key="2">
    <source>
        <dbReference type="ARBA" id="ARBA00013147"/>
    </source>
</evidence>
<gene>
    <name evidence="11" type="ORF">SAMN05421855_101191</name>
</gene>
<dbReference type="Proteomes" id="UP000199321">
    <property type="component" value="Unassembled WGS sequence"/>
</dbReference>
<dbReference type="GO" id="GO:0005737">
    <property type="term" value="C:cytoplasm"/>
    <property type="evidence" value="ECO:0007669"/>
    <property type="project" value="TreeGrafter"/>
</dbReference>
<keyword evidence="5" id="KW-0584">Phenylalanine biosynthesis</keyword>
<dbReference type="UniPathway" id="UPA00121">
    <property type="reaction ID" value="UER00345"/>
</dbReference>
<dbReference type="AlphaFoldDB" id="A0A1G7C5B2"/>
<dbReference type="PROSITE" id="PS51671">
    <property type="entry name" value="ACT"/>
    <property type="match status" value="1"/>
</dbReference>
<dbReference type="CDD" id="cd13631">
    <property type="entry name" value="PBP2_Ct-PDT_like"/>
    <property type="match status" value="1"/>
</dbReference>
<dbReference type="InterPro" id="IPR002912">
    <property type="entry name" value="ACT_dom"/>
</dbReference>
<dbReference type="InterPro" id="IPR001086">
    <property type="entry name" value="Preph_deHydtase"/>
</dbReference>
<dbReference type="OrthoDB" id="9802281at2"/>
<evidence type="ECO:0000256" key="7">
    <source>
        <dbReference type="ARBA" id="ARBA00047848"/>
    </source>
</evidence>
<evidence type="ECO:0000256" key="3">
    <source>
        <dbReference type="ARBA" id="ARBA00022605"/>
    </source>
</evidence>
<reference evidence="11 12" key="1">
    <citation type="submission" date="2016-10" db="EMBL/GenBank/DDBJ databases">
        <authorList>
            <person name="de Groot N.N."/>
        </authorList>
    </citation>
    <scope>NUCLEOTIDE SEQUENCE [LARGE SCALE GENOMIC DNA]</scope>
    <source>
        <strain evidence="11 12">DSM 16195</strain>
    </source>
</reference>
<dbReference type="PROSITE" id="PS00857">
    <property type="entry name" value="PREPHENATE_DEHYDR_1"/>
    <property type="match status" value="1"/>
</dbReference>
<dbReference type="PIRSF" id="PIRSF001500">
    <property type="entry name" value="Chor_mut_pdt_Ppr"/>
    <property type="match status" value="1"/>
</dbReference>
<dbReference type="Gene3D" id="3.40.190.10">
    <property type="entry name" value="Periplasmic binding protein-like II"/>
    <property type="match status" value="2"/>
</dbReference>
<name>A0A1G7C5B2_9FLAO</name>
<sequence length="288" mass="32136">MKIAIQGIESSFHDMATRLLFPDTEIELIMCDTFEKVTECIENMSADFGVLAIENTIAGSILPNYNLIDASGLVIYDEVFLNIQMFIMALGGQTIYDIDEVHSHPVALLQCKDYLRKLPPQLKIIEGKDTASEAKKIKEGNLKGVAAIAGKQVAERFGLEILDSNIQNEKDNQTRFVLIGKEAIAPAENANKATLKFELSHSLGSLSNTLQMFTTFNINLTKIQSLPIVGKPWQYAFFVDVMFDDYQLFTEVTKVLKKAVSELKILGVYKHNVENTPSQLIQVLENGK</sequence>
<comment type="catalytic activity">
    <reaction evidence="7">
        <text>prephenate + H(+) = 3-phenylpyruvate + CO2 + H2O</text>
        <dbReference type="Rhea" id="RHEA:21648"/>
        <dbReference type="ChEBI" id="CHEBI:15377"/>
        <dbReference type="ChEBI" id="CHEBI:15378"/>
        <dbReference type="ChEBI" id="CHEBI:16526"/>
        <dbReference type="ChEBI" id="CHEBI:18005"/>
        <dbReference type="ChEBI" id="CHEBI:29934"/>
        <dbReference type="EC" id="4.2.1.51"/>
    </reaction>
</comment>
<protein>
    <recommendedName>
        <fullName evidence="2">prephenate dehydratase</fullName>
        <ecNumber evidence="2">4.2.1.51</ecNumber>
    </recommendedName>
</protein>
<evidence type="ECO:0000256" key="4">
    <source>
        <dbReference type="ARBA" id="ARBA00023141"/>
    </source>
</evidence>
<dbReference type="EMBL" id="FNBA01000001">
    <property type="protein sequence ID" value="SDE34498.1"/>
    <property type="molecule type" value="Genomic_DNA"/>
</dbReference>
<accession>A0A1G7C5B2</accession>
<dbReference type="InterPro" id="IPR008242">
    <property type="entry name" value="Chor_mutase/pphenate_deHydtase"/>
</dbReference>
<evidence type="ECO:0000256" key="6">
    <source>
        <dbReference type="ARBA" id="ARBA00023239"/>
    </source>
</evidence>
<evidence type="ECO:0000313" key="12">
    <source>
        <dbReference type="Proteomes" id="UP000199321"/>
    </source>
</evidence>
<dbReference type="SUPFAM" id="SSF55021">
    <property type="entry name" value="ACT-like"/>
    <property type="match status" value="1"/>
</dbReference>
<dbReference type="GO" id="GO:0009094">
    <property type="term" value="P:L-phenylalanine biosynthetic process"/>
    <property type="evidence" value="ECO:0007669"/>
    <property type="project" value="UniProtKB-UniPathway"/>
</dbReference>
<keyword evidence="4" id="KW-0057">Aromatic amino acid biosynthesis</keyword>
<comment type="pathway">
    <text evidence="1">Amino-acid biosynthesis; L-phenylalanine biosynthesis; phenylpyruvate from prephenate: step 1/1.</text>
</comment>
<evidence type="ECO:0000256" key="8">
    <source>
        <dbReference type="PIRSR" id="PIRSR001500-2"/>
    </source>
</evidence>
<evidence type="ECO:0000256" key="5">
    <source>
        <dbReference type="ARBA" id="ARBA00023222"/>
    </source>
</evidence>
<keyword evidence="6" id="KW-0456">Lyase</keyword>
<feature type="domain" description="ACT" evidence="10">
    <location>
        <begin position="194"/>
        <end position="270"/>
    </location>
</feature>
<dbReference type="InterPro" id="IPR045865">
    <property type="entry name" value="ACT-like_dom_sf"/>
</dbReference>
<evidence type="ECO:0000259" key="9">
    <source>
        <dbReference type="PROSITE" id="PS51171"/>
    </source>
</evidence>
<keyword evidence="12" id="KW-1185">Reference proteome</keyword>
<dbReference type="Gene3D" id="3.30.70.260">
    <property type="match status" value="1"/>
</dbReference>
<dbReference type="SUPFAM" id="SSF53850">
    <property type="entry name" value="Periplasmic binding protein-like II"/>
    <property type="match status" value="1"/>
</dbReference>
<dbReference type="PROSITE" id="PS51171">
    <property type="entry name" value="PREPHENATE_DEHYDR_3"/>
    <property type="match status" value="1"/>
</dbReference>
<evidence type="ECO:0000259" key="10">
    <source>
        <dbReference type="PROSITE" id="PS51671"/>
    </source>
</evidence>
<dbReference type="RefSeq" id="WP_093139481.1">
    <property type="nucleotide sequence ID" value="NZ_BMWO01000001.1"/>
</dbReference>
<keyword evidence="3" id="KW-0028">Amino-acid biosynthesis</keyword>
<evidence type="ECO:0000313" key="11">
    <source>
        <dbReference type="EMBL" id="SDE34498.1"/>
    </source>
</evidence>
<evidence type="ECO:0000256" key="1">
    <source>
        <dbReference type="ARBA" id="ARBA00004741"/>
    </source>
</evidence>
<feature type="domain" description="Prephenate dehydratase" evidence="9">
    <location>
        <begin position="2"/>
        <end position="181"/>
    </location>
</feature>
<feature type="site" description="Essential for prephenate dehydratase activity" evidence="8">
    <location>
        <position position="174"/>
    </location>
</feature>
<dbReference type="STRING" id="227084.SAMN05421855_101191"/>
<dbReference type="Pfam" id="PF00800">
    <property type="entry name" value="PDT"/>
    <property type="match status" value="1"/>
</dbReference>
<dbReference type="PANTHER" id="PTHR21022:SF19">
    <property type="entry name" value="PREPHENATE DEHYDRATASE-RELATED"/>
    <property type="match status" value="1"/>
</dbReference>